<sequence>MATSSSPPPPNLDPPFRGYIETTFDALLVFEAARRGMIPRVTRRLIERERGMVQSGAVFVFDEHESGIKRWTDGLIWSPSRILGNFLVYRETDKKQSDTPTKTSTSPPESSPTGSTPQGKPGPSSLGISGAYDSPANVGHVHPSVMDAPSSSVQGISDSSILVQGALARPRSASEGGGAMERQRERQLVGSLTNSYKFKGNGLVKKTMSVSVNGFNQHMVSYYSVQDVLTGKLRAPSTIPELSSLEISQEYLNRQNFRFPPLIERGPDGIMRYRGEAEEPQSPTSPNSQYSFQSFPPSSSGEFYDGGVYPQMTSHAPRGGSPRNRSVTVPMQIPLPPHAPSMAGPYIGASSHGSGFYDSPSVGSMHYAPSLARQSSSSSIHSTSTSGAIRPGSSSRRYDPYGGGPGSATSPRLSGGLQYQPSLQHRRQSQPMLPENVYSPPNSAGYDIKPNPYSYHPPSTAPSTFSAFYPDGSSGPSHSHTSHSTHHQHQAHMASPMTSPTATTFATAPSHGYAAWQPVPPQQPGNSLPSIQSTSSSNSRLVPRGGDFANPPSSAGSGSSGGTGVGRIPSGPTGINGSQQPSPLHNGLGTDHWNTHTTVTDTTPNVWSDNTNAQGGNTNQNYMQPIHQQHDDWTRTNAGAIV</sequence>
<feature type="compositionally biased region" description="Basic residues" evidence="1">
    <location>
        <begin position="480"/>
        <end position="490"/>
    </location>
</feature>
<keyword evidence="3" id="KW-1185">Reference proteome</keyword>
<accession>A0AAX4JJP6</accession>
<feature type="compositionally biased region" description="Low complexity" evidence="1">
    <location>
        <begin position="375"/>
        <end position="386"/>
    </location>
</feature>
<feature type="compositionally biased region" description="Polar residues" evidence="1">
    <location>
        <begin position="524"/>
        <end position="540"/>
    </location>
</feature>
<feature type="region of interest" description="Disordered" evidence="1">
    <location>
        <begin position="92"/>
        <end position="153"/>
    </location>
</feature>
<dbReference type="InterPro" id="IPR018608">
    <property type="entry name" value="Gti1/Pac2"/>
</dbReference>
<evidence type="ECO:0000256" key="1">
    <source>
        <dbReference type="SAM" id="MobiDB-lite"/>
    </source>
</evidence>
<dbReference type="GO" id="GO:0003677">
    <property type="term" value="F:DNA binding"/>
    <property type="evidence" value="ECO:0007669"/>
    <property type="project" value="TreeGrafter"/>
</dbReference>
<evidence type="ECO:0008006" key="4">
    <source>
        <dbReference type="Google" id="ProtNLM"/>
    </source>
</evidence>
<dbReference type="GeneID" id="91091174"/>
<feature type="compositionally biased region" description="Polar residues" evidence="1">
    <location>
        <begin position="573"/>
        <end position="583"/>
    </location>
</feature>
<dbReference type="AlphaFoldDB" id="A0AAX4JJP6"/>
<name>A0AAX4JJP6_9TREE</name>
<dbReference type="RefSeq" id="XP_066072399.1">
    <property type="nucleotide sequence ID" value="XM_066216302.1"/>
</dbReference>
<feature type="region of interest" description="Disordered" evidence="1">
    <location>
        <begin position="369"/>
        <end position="595"/>
    </location>
</feature>
<feature type="compositionally biased region" description="Low complexity" evidence="1">
    <location>
        <begin position="98"/>
        <end position="117"/>
    </location>
</feature>
<proteinExistence type="predicted"/>
<feature type="compositionally biased region" description="Low complexity" evidence="1">
    <location>
        <begin position="491"/>
        <end position="510"/>
    </location>
</feature>
<feature type="compositionally biased region" description="Low complexity" evidence="1">
    <location>
        <begin position="285"/>
        <end position="300"/>
    </location>
</feature>
<dbReference type="PANTHER" id="PTHR28027">
    <property type="entry name" value="TRANSCRIPTIONAL REGULATOR MIT1"/>
    <property type="match status" value="1"/>
</dbReference>
<dbReference type="Proteomes" id="UP001355207">
    <property type="component" value="Chromosome 1"/>
</dbReference>
<feature type="region of interest" description="Disordered" evidence="1">
    <location>
        <begin position="277"/>
        <end position="336"/>
    </location>
</feature>
<dbReference type="EMBL" id="CP144098">
    <property type="protein sequence ID" value="WWC85636.1"/>
    <property type="molecule type" value="Genomic_DNA"/>
</dbReference>
<gene>
    <name evidence="2" type="ORF">L201_000502</name>
</gene>
<reference evidence="2 3" key="1">
    <citation type="submission" date="2024-01" db="EMBL/GenBank/DDBJ databases">
        <title>Comparative genomics of Cryptococcus and Kwoniella reveals pathogenesis evolution and contrasting modes of karyotype evolution via chromosome fusion or intercentromeric recombination.</title>
        <authorList>
            <person name="Coelho M.A."/>
            <person name="David-Palma M."/>
            <person name="Shea T."/>
            <person name="Bowers K."/>
            <person name="McGinley-Smith S."/>
            <person name="Mohammad A.W."/>
            <person name="Gnirke A."/>
            <person name="Yurkov A.M."/>
            <person name="Nowrousian M."/>
            <person name="Sun S."/>
            <person name="Cuomo C.A."/>
            <person name="Heitman J."/>
        </authorList>
    </citation>
    <scope>NUCLEOTIDE SEQUENCE [LARGE SCALE GENOMIC DNA]</scope>
    <source>
        <strain evidence="2 3">CBS 6074</strain>
    </source>
</reference>
<organism evidence="2 3">
    <name type="scientific">Kwoniella dendrophila CBS 6074</name>
    <dbReference type="NCBI Taxonomy" id="1295534"/>
    <lineage>
        <taxon>Eukaryota</taxon>
        <taxon>Fungi</taxon>
        <taxon>Dikarya</taxon>
        <taxon>Basidiomycota</taxon>
        <taxon>Agaricomycotina</taxon>
        <taxon>Tremellomycetes</taxon>
        <taxon>Tremellales</taxon>
        <taxon>Cryptococcaceae</taxon>
        <taxon>Kwoniella</taxon>
    </lineage>
</organism>
<protein>
    <recommendedName>
        <fullName evidence="4">cAMP-independent regulatory protein</fullName>
    </recommendedName>
</protein>
<dbReference type="PANTHER" id="PTHR28027:SF2">
    <property type="entry name" value="TRANSCRIPTIONAL REGULATOR MIT1"/>
    <property type="match status" value="1"/>
</dbReference>
<feature type="compositionally biased region" description="Polar residues" evidence="1">
    <location>
        <begin position="407"/>
        <end position="423"/>
    </location>
</feature>
<dbReference type="Pfam" id="PF09729">
    <property type="entry name" value="Gti1_Pac2"/>
    <property type="match status" value="1"/>
</dbReference>
<evidence type="ECO:0000313" key="3">
    <source>
        <dbReference type="Proteomes" id="UP001355207"/>
    </source>
</evidence>
<evidence type="ECO:0000313" key="2">
    <source>
        <dbReference type="EMBL" id="WWC85636.1"/>
    </source>
</evidence>